<proteinExistence type="predicted"/>
<keyword evidence="7" id="KW-0245">EGF-like domain</keyword>
<dbReference type="AlphaFoldDB" id="A0A814E5C7"/>
<dbReference type="Pfam" id="PF00008">
    <property type="entry name" value="EGF"/>
    <property type="match status" value="1"/>
</dbReference>
<dbReference type="PROSITE" id="PS01186">
    <property type="entry name" value="EGF_2"/>
    <property type="match status" value="1"/>
</dbReference>
<evidence type="ECO:0000259" key="10">
    <source>
        <dbReference type="PROSITE" id="PS50026"/>
    </source>
</evidence>
<evidence type="ECO:0000256" key="1">
    <source>
        <dbReference type="ARBA" id="ARBA00004167"/>
    </source>
</evidence>
<comment type="caution">
    <text evidence="11">The sequence shown here is derived from an EMBL/GenBank/DDBJ whole genome shotgun (WGS) entry which is preliminary data.</text>
</comment>
<evidence type="ECO:0000313" key="11">
    <source>
        <dbReference type="EMBL" id="CAF0963258.1"/>
    </source>
</evidence>
<dbReference type="InterPro" id="IPR002172">
    <property type="entry name" value="LDrepeatLR_classA_rpt"/>
</dbReference>
<feature type="transmembrane region" description="Helical" evidence="9">
    <location>
        <begin position="933"/>
        <end position="954"/>
    </location>
</feature>
<dbReference type="Gene3D" id="2.10.25.10">
    <property type="entry name" value="Laminin"/>
    <property type="match status" value="1"/>
</dbReference>
<dbReference type="OrthoDB" id="2019384at2759"/>
<feature type="disulfide bond" evidence="8">
    <location>
        <begin position="338"/>
        <end position="353"/>
    </location>
</feature>
<evidence type="ECO:0000256" key="8">
    <source>
        <dbReference type="PROSITE-ProRule" id="PRU00124"/>
    </source>
</evidence>
<dbReference type="Proteomes" id="UP000663882">
    <property type="component" value="Unassembled WGS sequence"/>
</dbReference>
<dbReference type="SMART" id="SM00181">
    <property type="entry name" value="EGF"/>
    <property type="match status" value="3"/>
</dbReference>
<dbReference type="PANTHER" id="PTHR24270">
    <property type="entry name" value="LOW-DENSITY LIPOPROTEIN RECEPTOR-RELATED"/>
    <property type="match status" value="1"/>
</dbReference>
<organism evidence="11 13">
    <name type="scientific">Rotaria sordida</name>
    <dbReference type="NCBI Taxonomy" id="392033"/>
    <lineage>
        <taxon>Eukaryota</taxon>
        <taxon>Metazoa</taxon>
        <taxon>Spiralia</taxon>
        <taxon>Gnathifera</taxon>
        <taxon>Rotifera</taxon>
        <taxon>Eurotatoria</taxon>
        <taxon>Bdelloidea</taxon>
        <taxon>Philodinida</taxon>
        <taxon>Philodinidae</taxon>
        <taxon>Rotaria</taxon>
    </lineage>
</organism>
<keyword evidence="2 9" id="KW-0812">Transmembrane</keyword>
<comment type="caution">
    <text evidence="7">Lacks conserved residue(s) required for the propagation of feature annotation.</text>
</comment>
<dbReference type="InterPro" id="IPR050685">
    <property type="entry name" value="LDLR"/>
</dbReference>
<feature type="disulfide bond" evidence="8">
    <location>
        <begin position="80"/>
        <end position="92"/>
    </location>
</feature>
<evidence type="ECO:0000256" key="4">
    <source>
        <dbReference type="ARBA" id="ARBA00022989"/>
    </source>
</evidence>
<evidence type="ECO:0000256" key="3">
    <source>
        <dbReference type="ARBA" id="ARBA00022737"/>
    </source>
</evidence>
<comment type="subcellular location">
    <subcellularLocation>
        <location evidence="1">Membrane</location>
        <topology evidence="1">Single-pass membrane protein</topology>
    </subcellularLocation>
</comment>
<protein>
    <recommendedName>
        <fullName evidence="10">EGF-like domain-containing protein</fullName>
    </recommendedName>
</protein>
<evidence type="ECO:0000256" key="7">
    <source>
        <dbReference type="PROSITE-ProRule" id="PRU00076"/>
    </source>
</evidence>
<reference evidence="11" key="1">
    <citation type="submission" date="2021-02" db="EMBL/GenBank/DDBJ databases">
        <authorList>
            <person name="Nowell W R."/>
        </authorList>
    </citation>
    <scope>NUCLEOTIDE SEQUENCE</scope>
</reference>
<dbReference type="InterPro" id="IPR000742">
    <property type="entry name" value="EGF"/>
</dbReference>
<gene>
    <name evidence="12" type="ORF">OTI717_LOCUS15557</name>
    <name evidence="11" type="ORF">RFH988_LOCUS12257</name>
</gene>
<dbReference type="Pfam" id="PF00057">
    <property type="entry name" value="Ldl_recept_a"/>
    <property type="match status" value="1"/>
</dbReference>
<evidence type="ECO:0000256" key="5">
    <source>
        <dbReference type="ARBA" id="ARBA00023136"/>
    </source>
</evidence>
<dbReference type="Proteomes" id="UP000663823">
    <property type="component" value="Unassembled WGS sequence"/>
</dbReference>
<dbReference type="CDD" id="cd00112">
    <property type="entry name" value="LDLa"/>
    <property type="match status" value="1"/>
</dbReference>
<name>A0A814E5C7_9BILA</name>
<dbReference type="PROSITE" id="PS00022">
    <property type="entry name" value="EGF_1"/>
    <property type="match status" value="2"/>
</dbReference>
<dbReference type="EMBL" id="CAJNOO010000507">
    <property type="protein sequence ID" value="CAF0963258.1"/>
    <property type="molecule type" value="Genomic_DNA"/>
</dbReference>
<evidence type="ECO:0000256" key="9">
    <source>
        <dbReference type="SAM" id="Phobius"/>
    </source>
</evidence>
<dbReference type="PROSITE" id="PS50026">
    <property type="entry name" value="EGF_3"/>
    <property type="match status" value="1"/>
</dbReference>
<dbReference type="SUPFAM" id="SSF57196">
    <property type="entry name" value="EGF/Laminin"/>
    <property type="match status" value="1"/>
</dbReference>
<evidence type="ECO:0000256" key="6">
    <source>
        <dbReference type="ARBA" id="ARBA00023157"/>
    </source>
</evidence>
<accession>A0A814E5C7</accession>
<dbReference type="PROSITE" id="PS50068">
    <property type="entry name" value="LDLRA_2"/>
    <property type="match status" value="3"/>
</dbReference>
<feature type="disulfide bond" evidence="7">
    <location>
        <begin position="691"/>
        <end position="700"/>
    </location>
</feature>
<evidence type="ECO:0000313" key="13">
    <source>
        <dbReference type="Proteomes" id="UP000663882"/>
    </source>
</evidence>
<keyword evidence="4 9" id="KW-1133">Transmembrane helix</keyword>
<keyword evidence="5 9" id="KW-0472">Membrane</keyword>
<feature type="domain" description="EGF-like" evidence="10">
    <location>
        <begin position="656"/>
        <end position="701"/>
    </location>
</feature>
<dbReference type="SUPFAM" id="SSF57424">
    <property type="entry name" value="LDL receptor-like module"/>
    <property type="match status" value="1"/>
</dbReference>
<dbReference type="GO" id="GO:0005886">
    <property type="term" value="C:plasma membrane"/>
    <property type="evidence" value="ECO:0007669"/>
    <property type="project" value="TreeGrafter"/>
</dbReference>
<dbReference type="GO" id="GO:0016192">
    <property type="term" value="P:vesicle-mediated transport"/>
    <property type="evidence" value="ECO:0007669"/>
    <property type="project" value="UniProtKB-ARBA"/>
</dbReference>
<evidence type="ECO:0000256" key="2">
    <source>
        <dbReference type="ARBA" id="ARBA00022692"/>
    </source>
</evidence>
<sequence length="971" mass="112026">MCQYSIDDYDPHQSSLNEIIYQFYSHTYKSTTFTCYVHLQCNRGPVPSCLDWSEICDGKIDCIDGGRDEEYCWQLEINECGNDEYRCSNGQCIPYTFFHDDSLVPDCLDGSDEVPMYYDKRGNCDKSEPTFACEDIVYCFYHDDEQLDMANNTCLLKRFNKHFKCTKTNQCISYRLINDGICHCDIYENGLCDDEFTYVHYARNHISFQTICDGFTELIPMTIDGRNKTDETDCEQWQCNNTYTRCDGYWNCLNGADEIDCDSLPLLDCPLHHHVCVSSETGRLACLPIEKANDGKIDCLGATDEPNLCRKNHYVATNSNFYCKNDSRTTCILSEDLCNHYNNCEHGDDEQSCDKNENFTRYGSVCSNSFVRIKSDIEKFLCGRLKDTTKQQIVHFSLDSDRNSIINTTESNEKRILRYSFNRQTKQRCHRGFDLRVWLDKDNNLTTTTCLCPPSFYGDMCQYQNQRISLTMQYRALSDAWRTPFILVVMLIDDSDERTIHSHEQFTYLPMRDCQIKFNAYLLYSTRPKNHSRNYSVHIDIYEKFSLAYRGSWLLPLKFPFLSVHRLAVQLDIPRSLDSIQNCSDQQCVHGHCVRYSHNQDGSTFCQRNQGWSGRYCTIPHTCICSFDSLCIGILANNRSLCICPINRFGPRCLLENTLCELDQNTRCLNGGQCIPNDEHIVSERKFTCICSKGFSGDRCEIADSKIIVSFDKDIPISQAMLVHFIQVIDNASPERATTFKTIPIHQNSIIIYWSRPFHLVFVELFNKNYYLVVIQRTFYPSTTIIRKINSSDRCEHINELFNETIITLHLLRRIKYYHIPCQRHSPKLSCFYDDIHLCLCNNHGSHRVANCFEFDHHMKSDCLGRSGCENGAQCFQDSSTCAQTSICVCPACFYGVRCQFSTSGFGLSLDAILGYHILPHHSILHQPYPVQISAALTVIMVITGLINGVLTLITFRSKKLREAGCAHKWP</sequence>
<dbReference type="EMBL" id="CAJOAX010001852">
    <property type="protein sequence ID" value="CAF3750603.1"/>
    <property type="molecule type" value="Genomic_DNA"/>
</dbReference>
<keyword evidence="6 7" id="KW-1015">Disulfide bond</keyword>
<dbReference type="InterPro" id="IPR036055">
    <property type="entry name" value="LDL_receptor-like_sf"/>
</dbReference>
<dbReference type="Gene3D" id="4.10.400.10">
    <property type="entry name" value="Low-density Lipoprotein Receptor"/>
    <property type="match status" value="1"/>
</dbReference>
<dbReference type="SMART" id="SM00192">
    <property type="entry name" value="LDLa"/>
    <property type="match status" value="5"/>
</dbReference>
<keyword evidence="3" id="KW-0677">Repeat</keyword>
<dbReference type="PRINTS" id="PR00261">
    <property type="entry name" value="LDLRECEPTOR"/>
</dbReference>
<evidence type="ECO:0000313" key="12">
    <source>
        <dbReference type="EMBL" id="CAF3750603.1"/>
    </source>
</evidence>